<dbReference type="PANTHER" id="PTHR12993:SF28">
    <property type="entry name" value="LMBE FAMILY PROTEIN"/>
    <property type="match status" value="1"/>
</dbReference>
<dbReference type="InterPro" id="IPR024078">
    <property type="entry name" value="LmbE-like_dom_sf"/>
</dbReference>
<comment type="caution">
    <text evidence="2">The sequence shown here is derived from an EMBL/GenBank/DDBJ whole genome shotgun (WGS) entry which is preliminary data.</text>
</comment>
<sequence>MTEDAQLAPMPEDWERALAVVAHPDDLEYGSSGAIARWTDEGRSVAYVLATRGEAGIDGITPEEAGPLREREQIASARVVGVETVEFLDHADGVIEYGLPLRRDIAAAIRRHRPELVVMTNHHETWPGGPWLNMADHRNVGLATLDAVRDAANRWVFRDLLDEGLEPWSGVRWVAVAASPKATHAVDITATMDRAVDSLKAHRAYLDGLSGPMADTGFLREAAAETGKRFGGVLACAFELIPMQ</sequence>
<accession>A0ABY2S8K8</accession>
<gene>
    <name evidence="2" type="ORF">FCN18_11530</name>
</gene>
<dbReference type="Proteomes" id="UP000309992">
    <property type="component" value="Unassembled WGS sequence"/>
</dbReference>
<name>A0ABY2S8K8_9PSEU</name>
<dbReference type="Pfam" id="PF02585">
    <property type="entry name" value="PIG-L"/>
    <property type="match status" value="1"/>
</dbReference>
<reference evidence="2 3" key="1">
    <citation type="journal article" date="2015" name="Antonie Van Leeuwenhoek">
        <title>Prauserella endophytica sp. nov., an endophytic actinobacterium isolated from Tamarix taklamakanensis.</title>
        <authorList>
            <person name="Liu J.M."/>
            <person name="Habden X."/>
            <person name="Guo L."/>
            <person name="Tuo L."/>
            <person name="Jiang Z.K."/>
            <person name="Liu S.W."/>
            <person name="Liu X.F."/>
            <person name="Chen L."/>
            <person name="Li R.F."/>
            <person name="Zhang Y.Q."/>
            <person name="Sun C.H."/>
        </authorList>
    </citation>
    <scope>NUCLEOTIDE SEQUENCE [LARGE SCALE GENOMIC DNA]</scope>
    <source>
        <strain evidence="2 3">CGMCC 4.7182</strain>
    </source>
</reference>
<evidence type="ECO:0000313" key="2">
    <source>
        <dbReference type="EMBL" id="TKG71415.1"/>
    </source>
</evidence>
<dbReference type="EMBL" id="SWMS01000005">
    <property type="protein sequence ID" value="TKG71415.1"/>
    <property type="molecule type" value="Genomic_DNA"/>
</dbReference>
<protein>
    <submittedName>
        <fullName evidence="2">PIG-L family deacetylase</fullName>
    </submittedName>
</protein>
<dbReference type="InterPro" id="IPR003737">
    <property type="entry name" value="GlcNAc_PI_deacetylase-related"/>
</dbReference>
<keyword evidence="1" id="KW-0862">Zinc</keyword>
<keyword evidence="3" id="KW-1185">Reference proteome</keyword>
<evidence type="ECO:0000256" key="1">
    <source>
        <dbReference type="ARBA" id="ARBA00022833"/>
    </source>
</evidence>
<dbReference type="Gene3D" id="3.40.50.10320">
    <property type="entry name" value="LmbE-like"/>
    <property type="match status" value="1"/>
</dbReference>
<proteinExistence type="predicted"/>
<organism evidence="2 3">
    <name type="scientific">Prauserella endophytica</name>
    <dbReference type="NCBI Taxonomy" id="1592324"/>
    <lineage>
        <taxon>Bacteria</taxon>
        <taxon>Bacillati</taxon>
        <taxon>Actinomycetota</taxon>
        <taxon>Actinomycetes</taxon>
        <taxon>Pseudonocardiales</taxon>
        <taxon>Pseudonocardiaceae</taxon>
        <taxon>Prauserella</taxon>
        <taxon>Prauserella coralliicola group</taxon>
    </lineage>
</organism>
<dbReference type="PANTHER" id="PTHR12993">
    <property type="entry name" value="N-ACETYLGLUCOSAMINYL-PHOSPHATIDYLINOSITOL DE-N-ACETYLASE-RELATED"/>
    <property type="match status" value="1"/>
</dbReference>
<evidence type="ECO:0000313" key="3">
    <source>
        <dbReference type="Proteomes" id="UP000309992"/>
    </source>
</evidence>
<dbReference type="SUPFAM" id="SSF102588">
    <property type="entry name" value="LmbE-like"/>
    <property type="match status" value="1"/>
</dbReference>